<dbReference type="EMBL" id="CM055754">
    <property type="protein sequence ID" value="KAJ7991070.1"/>
    <property type="molecule type" value="Genomic_DNA"/>
</dbReference>
<organism evidence="1 2">
    <name type="scientific">Dallia pectoralis</name>
    <name type="common">Alaska blackfish</name>
    <dbReference type="NCBI Taxonomy" id="75939"/>
    <lineage>
        <taxon>Eukaryota</taxon>
        <taxon>Metazoa</taxon>
        <taxon>Chordata</taxon>
        <taxon>Craniata</taxon>
        <taxon>Vertebrata</taxon>
        <taxon>Euteleostomi</taxon>
        <taxon>Actinopterygii</taxon>
        <taxon>Neopterygii</taxon>
        <taxon>Teleostei</taxon>
        <taxon>Protacanthopterygii</taxon>
        <taxon>Esociformes</taxon>
        <taxon>Umbridae</taxon>
        <taxon>Dallia</taxon>
    </lineage>
</organism>
<accession>A0ACC2FIK7</accession>
<dbReference type="Proteomes" id="UP001157502">
    <property type="component" value="Chromosome 27"/>
</dbReference>
<sequence length="87" mass="10408">MVESNWFYQTHTHRRRHVKAWRVLPGSLSYRDEIHKPCHVAVHRHEKRTLSRKPGAEIFTPYGLHKGLSSPTRSGPHHMRMEWESWS</sequence>
<comment type="caution">
    <text evidence="1">The sequence shown here is derived from an EMBL/GenBank/DDBJ whole genome shotgun (WGS) entry which is preliminary data.</text>
</comment>
<protein>
    <submittedName>
        <fullName evidence="1">Uncharacterized protein</fullName>
    </submittedName>
</protein>
<proteinExistence type="predicted"/>
<reference evidence="1" key="1">
    <citation type="submission" date="2021-05" db="EMBL/GenBank/DDBJ databases">
        <authorList>
            <person name="Pan Q."/>
            <person name="Jouanno E."/>
            <person name="Zahm M."/>
            <person name="Klopp C."/>
            <person name="Cabau C."/>
            <person name="Louis A."/>
            <person name="Berthelot C."/>
            <person name="Parey E."/>
            <person name="Roest Crollius H."/>
            <person name="Montfort J."/>
            <person name="Robinson-Rechavi M."/>
            <person name="Bouchez O."/>
            <person name="Lampietro C."/>
            <person name="Lopez Roques C."/>
            <person name="Donnadieu C."/>
            <person name="Postlethwait J."/>
            <person name="Bobe J."/>
            <person name="Dillon D."/>
            <person name="Chandos A."/>
            <person name="von Hippel F."/>
            <person name="Guiguen Y."/>
        </authorList>
    </citation>
    <scope>NUCLEOTIDE SEQUENCE</scope>
    <source>
        <strain evidence="1">YG-Jan2019</strain>
    </source>
</reference>
<gene>
    <name evidence="1" type="ORF">DPEC_G00293420</name>
</gene>
<evidence type="ECO:0000313" key="1">
    <source>
        <dbReference type="EMBL" id="KAJ7991070.1"/>
    </source>
</evidence>
<name>A0ACC2FIK7_DALPE</name>
<keyword evidence="2" id="KW-1185">Reference proteome</keyword>
<evidence type="ECO:0000313" key="2">
    <source>
        <dbReference type="Proteomes" id="UP001157502"/>
    </source>
</evidence>